<keyword evidence="4" id="KW-0479">Metal-binding</keyword>
<dbReference type="InterPro" id="IPR013088">
    <property type="entry name" value="Znf_NHR/GATA"/>
</dbReference>
<keyword evidence="7" id="KW-1185">Reference proteome</keyword>
<keyword evidence="1" id="KW-0805">Transcription regulation</keyword>
<evidence type="ECO:0000259" key="6">
    <source>
        <dbReference type="PROSITE" id="PS50114"/>
    </source>
</evidence>
<dbReference type="WBParaSite" id="PEQ_0000796101-mRNA-1">
    <property type="protein sequence ID" value="PEQ_0000796101-mRNA-1"/>
    <property type="gene ID" value="PEQ_0000796101"/>
</dbReference>
<dbReference type="GO" id="GO:0006355">
    <property type="term" value="P:regulation of DNA-templated transcription"/>
    <property type="evidence" value="ECO:0007669"/>
    <property type="project" value="InterPro"/>
</dbReference>
<organism evidence="7 8">
    <name type="scientific">Parascaris equorum</name>
    <name type="common">Equine roundworm</name>
    <dbReference type="NCBI Taxonomy" id="6256"/>
    <lineage>
        <taxon>Eukaryota</taxon>
        <taxon>Metazoa</taxon>
        <taxon>Ecdysozoa</taxon>
        <taxon>Nematoda</taxon>
        <taxon>Chromadorea</taxon>
        <taxon>Rhabditida</taxon>
        <taxon>Spirurina</taxon>
        <taxon>Ascaridomorpha</taxon>
        <taxon>Ascaridoidea</taxon>
        <taxon>Ascarididae</taxon>
        <taxon>Parascaris</taxon>
    </lineage>
</organism>
<evidence type="ECO:0000313" key="8">
    <source>
        <dbReference type="WBParaSite" id="PEQ_0000796101-mRNA-1"/>
    </source>
</evidence>
<dbReference type="GO" id="GO:0043565">
    <property type="term" value="F:sequence-specific DNA binding"/>
    <property type="evidence" value="ECO:0007669"/>
    <property type="project" value="InterPro"/>
</dbReference>
<feature type="domain" description="GATA-type" evidence="6">
    <location>
        <begin position="58"/>
        <end position="76"/>
    </location>
</feature>
<evidence type="ECO:0000256" key="3">
    <source>
        <dbReference type="ARBA" id="ARBA00023242"/>
    </source>
</evidence>
<dbReference type="SMART" id="SM00401">
    <property type="entry name" value="ZnF_GATA"/>
    <property type="match status" value="1"/>
</dbReference>
<dbReference type="Proteomes" id="UP000887564">
    <property type="component" value="Unplaced"/>
</dbReference>
<evidence type="ECO:0000256" key="1">
    <source>
        <dbReference type="ARBA" id="ARBA00023015"/>
    </source>
</evidence>
<dbReference type="Gene3D" id="3.30.50.10">
    <property type="entry name" value="Erythroid Transcription Factor GATA-1, subunit A"/>
    <property type="match status" value="1"/>
</dbReference>
<evidence type="ECO:0000256" key="4">
    <source>
        <dbReference type="PROSITE-ProRule" id="PRU00094"/>
    </source>
</evidence>
<dbReference type="AlphaFoldDB" id="A0A914RNT4"/>
<dbReference type="PROSITE" id="PS50114">
    <property type="entry name" value="GATA_ZN_FINGER_2"/>
    <property type="match status" value="1"/>
</dbReference>
<feature type="compositionally biased region" description="Acidic residues" evidence="5">
    <location>
        <begin position="38"/>
        <end position="48"/>
    </location>
</feature>
<evidence type="ECO:0000256" key="5">
    <source>
        <dbReference type="SAM" id="MobiDB-lite"/>
    </source>
</evidence>
<evidence type="ECO:0000256" key="2">
    <source>
        <dbReference type="ARBA" id="ARBA00023163"/>
    </source>
</evidence>
<keyword evidence="4" id="KW-0863">Zinc-finger</keyword>
<feature type="compositionally biased region" description="Polar residues" evidence="5">
    <location>
        <begin position="21"/>
        <end position="33"/>
    </location>
</feature>
<keyword evidence="3" id="KW-0539">Nucleus</keyword>
<dbReference type="GO" id="GO:0008270">
    <property type="term" value="F:zinc ion binding"/>
    <property type="evidence" value="ECO:0007669"/>
    <property type="project" value="UniProtKB-KW"/>
</dbReference>
<protein>
    <submittedName>
        <fullName evidence="8">GATA-type domain-containing protein</fullName>
    </submittedName>
</protein>
<evidence type="ECO:0000313" key="7">
    <source>
        <dbReference type="Proteomes" id="UP000887564"/>
    </source>
</evidence>
<dbReference type="SUPFAM" id="SSF57716">
    <property type="entry name" value="Glucocorticoid receptor-like (DNA-binding domain)"/>
    <property type="match status" value="1"/>
</dbReference>
<feature type="region of interest" description="Disordered" evidence="5">
    <location>
        <begin position="21"/>
        <end position="60"/>
    </location>
</feature>
<name>A0A914RNT4_PAREQ</name>
<proteinExistence type="predicted"/>
<keyword evidence="4" id="KW-0862">Zinc</keyword>
<accession>A0A914RNT4</accession>
<reference evidence="8" key="1">
    <citation type="submission" date="2022-11" db="UniProtKB">
        <authorList>
            <consortium name="WormBaseParasite"/>
        </authorList>
    </citation>
    <scope>IDENTIFICATION</scope>
</reference>
<dbReference type="InterPro" id="IPR000679">
    <property type="entry name" value="Znf_GATA"/>
</dbReference>
<sequence length="137" mass="15056">MANGGTNASQQNLFSMLYNQQSHTCSRASTTPPATEDNNNEPVEEGEESGGGGASMSRCSNCMTTKTTAWRRDQLGKLTNRPVHMRKDIIQQRFRRRIKDEDTTTSSPHSMLSSLISFSPSAAAATFALFDHQNALQ</sequence>
<keyword evidence="2" id="KW-0804">Transcription</keyword>